<feature type="region of interest" description="Disordered" evidence="5">
    <location>
        <begin position="82"/>
        <end position="121"/>
    </location>
</feature>
<dbReference type="SUPFAM" id="SSF46689">
    <property type="entry name" value="Homeodomain-like"/>
    <property type="match status" value="1"/>
</dbReference>
<feature type="compositionally biased region" description="Low complexity" evidence="5">
    <location>
        <begin position="111"/>
        <end position="121"/>
    </location>
</feature>
<evidence type="ECO:0000313" key="8">
    <source>
        <dbReference type="Proteomes" id="UP000625527"/>
    </source>
</evidence>
<evidence type="ECO:0000256" key="4">
    <source>
        <dbReference type="PROSITE-ProRule" id="PRU00335"/>
    </source>
</evidence>
<dbReference type="InterPro" id="IPR050109">
    <property type="entry name" value="HTH-type_TetR-like_transc_reg"/>
</dbReference>
<name>A0ABR9N1B3_9MICO</name>
<evidence type="ECO:0000256" key="2">
    <source>
        <dbReference type="ARBA" id="ARBA00023125"/>
    </source>
</evidence>
<proteinExistence type="predicted"/>
<feature type="domain" description="HTH tetR-type" evidence="6">
    <location>
        <begin position="17"/>
        <end position="77"/>
    </location>
</feature>
<dbReference type="Pfam" id="PF17932">
    <property type="entry name" value="TetR_C_24"/>
    <property type="match status" value="1"/>
</dbReference>
<feature type="region of interest" description="Disordered" evidence="5">
    <location>
        <begin position="1"/>
        <end position="20"/>
    </location>
</feature>
<dbReference type="PRINTS" id="PR00455">
    <property type="entry name" value="HTHTETR"/>
</dbReference>
<feature type="DNA-binding region" description="H-T-H motif" evidence="4">
    <location>
        <begin position="40"/>
        <end position="59"/>
    </location>
</feature>
<dbReference type="Proteomes" id="UP000625527">
    <property type="component" value="Unassembled WGS sequence"/>
</dbReference>
<keyword evidence="2 4" id="KW-0238">DNA-binding</keyword>
<organism evidence="7 8">
    <name type="scientific">Myceligenerans pegani</name>
    <dbReference type="NCBI Taxonomy" id="2776917"/>
    <lineage>
        <taxon>Bacteria</taxon>
        <taxon>Bacillati</taxon>
        <taxon>Actinomycetota</taxon>
        <taxon>Actinomycetes</taxon>
        <taxon>Micrococcales</taxon>
        <taxon>Promicromonosporaceae</taxon>
        <taxon>Myceligenerans</taxon>
    </lineage>
</organism>
<dbReference type="PANTHER" id="PTHR30055">
    <property type="entry name" value="HTH-TYPE TRANSCRIPTIONAL REGULATOR RUTR"/>
    <property type="match status" value="1"/>
</dbReference>
<keyword evidence="3" id="KW-0804">Transcription</keyword>
<gene>
    <name evidence="7" type="ORF">IHE71_14685</name>
</gene>
<evidence type="ECO:0000256" key="5">
    <source>
        <dbReference type="SAM" id="MobiDB-lite"/>
    </source>
</evidence>
<protein>
    <submittedName>
        <fullName evidence="7">TetR family transcriptional regulator</fullName>
    </submittedName>
</protein>
<dbReference type="InterPro" id="IPR009057">
    <property type="entry name" value="Homeodomain-like_sf"/>
</dbReference>
<dbReference type="EMBL" id="JADAQT010000094">
    <property type="protein sequence ID" value="MBE1876939.1"/>
    <property type="molecule type" value="Genomic_DNA"/>
</dbReference>
<evidence type="ECO:0000256" key="3">
    <source>
        <dbReference type="ARBA" id="ARBA00023163"/>
    </source>
</evidence>
<dbReference type="InterPro" id="IPR036271">
    <property type="entry name" value="Tet_transcr_reg_TetR-rel_C_sf"/>
</dbReference>
<dbReference type="RefSeq" id="WP_192863499.1">
    <property type="nucleotide sequence ID" value="NZ_JADAQT010000094.1"/>
</dbReference>
<sequence length="239" mass="25549">MTHQTAPAAPPRRGRPGYDRRGLLDVAVQTFIERGYDATSIATLAERLGLSKSAIYHHFSSKEQILAAALDEALDALEAALPPPAPRAEDAPLADDAAETDMQSGARVTPGAGSAAGHGAQATDGEGVHVLEHVLREAVHVLVDRLPYVTLLLRVRGNTATERAALARRRAFDKRVTAVIEAAQRSGELRADLDPRVAERLIFGMINSIVEWYRPAGRESADSLADDVVTLALSGLRAP</sequence>
<evidence type="ECO:0000256" key="1">
    <source>
        <dbReference type="ARBA" id="ARBA00023015"/>
    </source>
</evidence>
<accession>A0ABR9N1B3</accession>
<dbReference type="InterPro" id="IPR001647">
    <property type="entry name" value="HTH_TetR"/>
</dbReference>
<dbReference type="PROSITE" id="PS50977">
    <property type="entry name" value="HTH_TETR_2"/>
    <property type="match status" value="1"/>
</dbReference>
<dbReference type="PANTHER" id="PTHR30055:SF234">
    <property type="entry name" value="HTH-TYPE TRANSCRIPTIONAL REGULATOR BETI"/>
    <property type="match status" value="1"/>
</dbReference>
<comment type="caution">
    <text evidence="7">The sequence shown here is derived from an EMBL/GenBank/DDBJ whole genome shotgun (WGS) entry which is preliminary data.</text>
</comment>
<keyword evidence="1" id="KW-0805">Transcription regulation</keyword>
<dbReference type="SUPFAM" id="SSF48498">
    <property type="entry name" value="Tetracyclin repressor-like, C-terminal domain"/>
    <property type="match status" value="1"/>
</dbReference>
<dbReference type="Gene3D" id="1.10.357.10">
    <property type="entry name" value="Tetracycline Repressor, domain 2"/>
    <property type="match status" value="2"/>
</dbReference>
<reference evidence="7 8" key="1">
    <citation type="submission" date="2020-10" db="EMBL/GenBank/DDBJ databases">
        <title>Myceligenerans pegani sp. nov., an endophytic actinomycete isolated from Peganum harmala L. in Xinjiang, China.</title>
        <authorList>
            <person name="Xin L."/>
        </authorList>
    </citation>
    <scope>NUCLEOTIDE SEQUENCE [LARGE SCALE GENOMIC DNA]</scope>
    <source>
        <strain evidence="7 8">TRM65318</strain>
    </source>
</reference>
<keyword evidence="8" id="KW-1185">Reference proteome</keyword>
<dbReference type="InterPro" id="IPR041490">
    <property type="entry name" value="KstR2_TetR_C"/>
</dbReference>
<dbReference type="Pfam" id="PF00440">
    <property type="entry name" value="TetR_N"/>
    <property type="match status" value="1"/>
</dbReference>
<evidence type="ECO:0000259" key="6">
    <source>
        <dbReference type="PROSITE" id="PS50977"/>
    </source>
</evidence>
<evidence type="ECO:0000313" key="7">
    <source>
        <dbReference type="EMBL" id="MBE1876939.1"/>
    </source>
</evidence>